<reference evidence="3 4" key="1">
    <citation type="submission" date="2024-04" db="EMBL/GenBank/DDBJ databases">
        <title>Albibacterium profundi sp. nov., isolated from sediment of the Challenger Deep of Mariana Trench.</title>
        <authorList>
            <person name="Wang Y."/>
        </authorList>
    </citation>
    <scope>NUCLEOTIDE SEQUENCE [LARGE SCALE GENOMIC DNA]</scope>
    <source>
        <strain evidence="3 4">RHL897</strain>
    </source>
</reference>
<organism evidence="3 4">
    <name type="scientific">Albibacterium profundi</name>
    <dbReference type="NCBI Taxonomy" id="3134906"/>
    <lineage>
        <taxon>Bacteria</taxon>
        <taxon>Pseudomonadati</taxon>
        <taxon>Bacteroidota</taxon>
        <taxon>Sphingobacteriia</taxon>
        <taxon>Sphingobacteriales</taxon>
        <taxon>Sphingobacteriaceae</taxon>
        <taxon>Albibacterium</taxon>
    </lineage>
</organism>
<dbReference type="RefSeq" id="WP_375555825.1">
    <property type="nucleotide sequence ID" value="NZ_JBBVGT010000001.1"/>
</dbReference>
<dbReference type="Pfam" id="PF07687">
    <property type="entry name" value="M20_dimer"/>
    <property type="match status" value="1"/>
</dbReference>
<evidence type="ECO:0000256" key="1">
    <source>
        <dbReference type="ARBA" id="ARBA00022801"/>
    </source>
</evidence>
<keyword evidence="4" id="KW-1185">Reference proteome</keyword>
<dbReference type="Gene3D" id="3.30.70.360">
    <property type="match status" value="1"/>
</dbReference>
<proteinExistence type="predicted"/>
<accession>A0ABV5C9U2</accession>
<dbReference type="InterPro" id="IPR017439">
    <property type="entry name" value="Amidohydrolase"/>
</dbReference>
<feature type="domain" description="Peptidase M20 dimerisation" evidence="2">
    <location>
        <begin position="210"/>
        <end position="296"/>
    </location>
</feature>
<dbReference type="PIRSF" id="PIRSF037227">
    <property type="entry name" value="Aminobenzoyl-glu_utiliz_pB"/>
    <property type="match status" value="1"/>
</dbReference>
<dbReference type="Gene3D" id="3.40.630.10">
    <property type="entry name" value="Zn peptidases"/>
    <property type="match status" value="1"/>
</dbReference>
<comment type="caution">
    <text evidence="3">The sequence shown here is derived from an EMBL/GenBank/DDBJ whole genome shotgun (WGS) entry which is preliminary data.</text>
</comment>
<dbReference type="Proteomes" id="UP001580928">
    <property type="component" value="Unassembled WGS sequence"/>
</dbReference>
<keyword evidence="1" id="KW-0378">Hydrolase</keyword>
<dbReference type="EMBL" id="JBBVGT010000001">
    <property type="protein sequence ID" value="MFB5944241.1"/>
    <property type="molecule type" value="Genomic_DNA"/>
</dbReference>
<dbReference type="Pfam" id="PF01546">
    <property type="entry name" value="Peptidase_M20"/>
    <property type="match status" value="1"/>
</dbReference>
<dbReference type="SUPFAM" id="SSF53187">
    <property type="entry name" value="Zn-dependent exopeptidases"/>
    <property type="match status" value="1"/>
</dbReference>
<dbReference type="PANTHER" id="PTHR30575">
    <property type="entry name" value="PEPTIDASE M20"/>
    <property type="match status" value="1"/>
</dbReference>
<sequence>MRTQLLWLAIVMLPLSLLGQERGKVPLEYLDDSFGTYDEMQKAIWSTNELGFLETKSSDILQEHLQEHGFQVEKAVAGMPTAFVATYGSGYPVIAVLAEYDALPGMSQDTVPYRRPLEEDGNGHACGHNVFGPGAVAGAVAIKKWLASNKQEGTIKVFGTPAEEGGGGKVYLVRDGYFKDVDVVLDWHPGSRNFVDVANGFTAAQMIDYTFQGKAAHAAGSPDKGRSALDAVESMNYMVNMLREHIHYASRIHYVITDGGKAPNVVPEVATVSYYIRHPKRDVLEDLVTWVNQAADGAAMGTQTKVERETIAGFYEKLANRTLAELVQKNLEIVGGVHYDDRERSFAEGIVNELGLEPSVLERAVKIQPLADEKPKTGGGSTDVGDVSWNVPTITFGTAAFIPGSPGHSWQNVAAGGTTIGTKALINAAKVFVRTAIDLYTDPSLIEKATEEFESRRGADFEYVPLVGDRAPALNYRQEK</sequence>
<name>A0ABV5C9U2_9SPHI</name>
<evidence type="ECO:0000313" key="3">
    <source>
        <dbReference type="EMBL" id="MFB5944241.1"/>
    </source>
</evidence>
<gene>
    <name evidence="3" type="ORF">WKR92_00205</name>
</gene>
<dbReference type="SUPFAM" id="SSF55031">
    <property type="entry name" value="Bacterial exopeptidase dimerisation domain"/>
    <property type="match status" value="1"/>
</dbReference>
<dbReference type="PANTHER" id="PTHR30575:SF0">
    <property type="entry name" value="XAA-ARG DIPEPTIDASE"/>
    <property type="match status" value="1"/>
</dbReference>
<protein>
    <submittedName>
        <fullName evidence="3">Amidohydrolase</fullName>
    </submittedName>
</protein>
<dbReference type="InterPro" id="IPR011650">
    <property type="entry name" value="Peptidase_M20_dimer"/>
</dbReference>
<dbReference type="InterPro" id="IPR036264">
    <property type="entry name" value="Bact_exopeptidase_dim_dom"/>
</dbReference>
<dbReference type="InterPro" id="IPR002933">
    <property type="entry name" value="Peptidase_M20"/>
</dbReference>
<dbReference type="InterPro" id="IPR052030">
    <property type="entry name" value="Peptidase_M20/M20A_hydrolases"/>
</dbReference>
<dbReference type="InterPro" id="IPR017145">
    <property type="entry name" value="Aminobenzoyl-glu_utiliz_pB"/>
</dbReference>
<evidence type="ECO:0000259" key="2">
    <source>
        <dbReference type="Pfam" id="PF07687"/>
    </source>
</evidence>
<evidence type="ECO:0000313" key="4">
    <source>
        <dbReference type="Proteomes" id="UP001580928"/>
    </source>
</evidence>
<dbReference type="NCBIfam" id="TIGR01891">
    <property type="entry name" value="amidohydrolases"/>
    <property type="match status" value="1"/>
</dbReference>